<reference evidence="5 6" key="1">
    <citation type="submission" date="2016-08" db="EMBL/GenBank/DDBJ databases">
        <title>Whole genome shotgun sequence of Pichia membranifaciens KS47-1.</title>
        <authorList>
            <person name="Konishi M."/>
            <person name="Ishida M."/>
            <person name="Arakawa T."/>
            <person name="Kato Y."/>
            <person name="Horiuchi J."/>
        </authorList>
    </citation>
    <scope>NUCLEOTIDE SEQUENCE [LARGE SCALE GENOMIC DNA]</scope>
    <source>
        <strain evidence="5 6">KS47-1</strain>
    </source>
</reference>
<dbReference type="EMBL" id="BDGI01000056">
    <property type="protein sequence ID" value="GAV28089.1"/>
    <property type="molecule type" value="Genomic_DNA"/>
</dbReference>
<dbReference type="OrthoDB" id="19092at2759"/>
<protein>
    <recommendedName>
        <fullName evidence="4">SH3 domain-containing protein</fullName>
    </recommendedName>
</protein>
<dbReference type="InterPro" id="IPR001452">
    <property type="entry name" value="SH3_domain"/>
</dbReference>
<keyword evidence="6" id="KW-1185">Reference proteome</keyword>
<gene>
    <name evidence="5" type="ORF">PMKS-001557</name>
</gene>
<keyword evidence="1 2" id="KW-0728">SH3 domain</keyword>
<proteinExistence type="predicted"/>
<evidence type="ECO:0000259" key="4">
    <source>
        <dbReference type="PROSITE" id="PS50002"/>
    </source>
</evidence>
<organism evidence="5 6">
    <name type="scientific">Pichia membranifaciens</name>
    <dbReference type="NCBI Taxonomy" id="4926"/>
    <lineage>
        <taxon>Eukaryota</taxon>
        <taxon>Fungi</taxon>
        <taxon>Dikarya</taxon>
        <taxon>Ascomycota</taxon>
        <taxon>Saccharomycotina</taxon>
        <taxon>Pichiomycetes</taxon>
        <taxon>Pichiales</taxon>
        <taxon>Pichiaceae</taxon>
        <taxon>Pichia</taxon>
    </lineage>
</organism>
<dbReference type="Gene3D" id="2.30.30.40">
    <property type="entry name" value="SH3 Domains"/>
    <property type="match status" value="1"/>
</dbReference>
<feature type="region of interest" description="Disordered" evidence="3">
    <location>
        <begin position="115"/>
        <end position="160"/>
    </location>
</feature>
<dbReference type="Proteomes" id="UP000186136">
    <property type="component" value="Unassembled WGS sequence"/>
</dbReference>
<dbReference type="PROSITE" id="PS50002">
    <property type="entry name" value="SH3"/>
    <property type="match status" value="1"/>
</dbReference>
<dbReference type="Pfam" id="PF14604">
    <property type="entry name" value="SH3_9"/>
    <property type="match status" value="1"/>
</dbReference>
<evidence type="ECO:0000256" key="3">
    <source>
        <dbReference type="SAM" id="MobiDB-lite"/>
    </source>
</evidence>
<dbReference type="SMART" id="SM00326">
    <property type="entry name" value="SH3"/>
    <property type="match status" value="1"/>
</dbReference>
<feature type="domain" description="SH3" evidence="4">
    <location>
        <begin position="224"/>
        <end position="285"/>
    </location>
</feature>
<sequence>METERTNLKTPLPRESQDIIVQDIPEGINQSSSDTKVNNLTKIAGTNLEIPSSITTANNEERYTQDQMDPEVGKLHTTSTKGDSLDDSSASHVNVKDFAYALSDPKHFGIYLSDDEEEDEEDEVDADDDHDYGHDGIDETDLNDSEKNGHSDYYTQDGIYQPHNSMAHTLADSCSEIPDSKMDTHLHTNEGRDYYGIPRIENGNNESFGVGRQESSYPNDDENNHILHAVALYEFTPENSNELPLIPEQLLIINYECGDGWLVAHDPFTGQTGLVPSEYIRILEIEPAEEDYDAEVYSEFAADAKDAQRFMPEILADDSNGDYPQEQGIAENISKLSI</sequence>
<dbReference type="SUPFAM" id="SSF50044">
    <property type="entry name" value="SH3-domain"/>
    <property type="match status" value="1"/>
</dbReference>
<evidence type="ECO:0000313" key="5">
    <source>
        <dbReference type="EMBL" id="GAV28089.1"/>
    </source>
</evidence>
<accession>A0A1Q2YEX5</accession>
<evidence type="ECO:0000256" key="1">
    <source>
        <dbReference type="ARBA" id="ARBA00022443"/>
    </source>
</evidence>
<evidence type="ECO:0000313" key="6">
    <source>
        <dbReference type="Proteomes" id="UP000186136"/>
    </source>
</evidence>
<name>A0A1Q2YEX5_9ASCO</name>
<feature type="compositionally biased region" description="Acidic residues" evidence="3">
    <location>
        <begin position="115"/>
        <end position="130"/>
    </location>
</feature>
<evidence type="ECO:0000256" key="2">
    <source>
        <dbReference type="PROSITE-ProRule" id="PRU00192"/>
    </source>
</evidence>
<dbReference type="AlphaFoldDB" id="A0A1Q2YEX5"/>
<comment type="caution">
    <text evidence="5">The sequence shown here is derived from an EMBL/GenBank/DDBJ whole genome shotgun (WGS) entry which is preliminary data.</text>
</comment>
<dbReference type="InterPro" id="IPR036028">
    <property type="entry name" value="SH3-like_dom_sf"/>
</dbReference>